<dbReference type="GO" id="GO:0006508">
    <property type="term" value="P:proteolysis"/>
    <property type="evidence" value="ECO:0007669"/>
    <property type="project" value="UniProtKB-KW"/>
</dbReference>
<protein>
    <recommendedName>
        <fullName evidence="3">Metalloendopeptidase</fullName>
        <ecNumber evidence="3">3.4.24.-</ecNumber>
    </recommendedName>
</protein>
<dbReference type="OrthoDB" id="291007at2759"/>
<keyword evidence="2 3" id="KW-0862">Zinc</keyword>
<feature type="binding site" evidence="2">
    <location>
        <position position="115"/>
    </location>
    <ligand>
        <name>Zn(2+)</name>
        <dbReference type="ChEBI" id="CHEBI:29105"/>
        <note>catalytic</note>
    </ligand>
</feature>
<name>A0A3P7JA79_STRVU</name>
<evidence type="ECO:0000256" key="3">
    <source>
        <dbReference type="RuleBase" id="RU361183"/>
    </source>
</evidence>
<feature type="non-terminal residue" evidence="5">
    <location>
        <position position="135"/>
    </location>
</feature>
<feature type="active site" evidence="2">
    <location>
        <position position="116"/>
    </location>
</feature>
<evidence type="ECO:0000256" key="2">
    <source>
        <dbReference type="PROSITE-ProRule" id="PRU01211"/>
    </source>
</evidence>
<dbReference type="SMART" id="SM00235">
    <property type="entry name" value="ZnMc"/>
    <property type="match status" value="1"/>
</dbReference>
<evidence type="ECO:0000313" key="6">
    <source>
        <dbReference type="Proteomes" id="UP000270094"/>
    </source>
</evidence>
<keyword evidence="2 3" id="KW-0482">Metalloprotease</keyword>
<dbReference type="PANTHER" id="PTHR10127">
    <property type="entry name" value="DISCOIDIN, CUB, EGF, LAMININ , AND ZINC METALLOPROTEASE DOMAIN CONTAINING"/>
    <property type="match status" value="1"/>
</dbReference>
<dbReference type="GO" id="GO:0004222">
    <property type="term" value="F:metalloendopeptidase activity"/>
    <property type="evidence" value="ECO:0007669"/>
    <property type="project" value="UniProtKB-UniRule"/>
</dbReference>
<dbReference type="PANTHER" id="PTHR10127:SF852">
    <property type="entry name" value="ZINC METALLOPROTEINASE NAS-12"/>
    <property type="match status" value="1"/>
</dbReference>
<dbReference type="Pfam" id="PF01400">
    <property type="entry name" value="Astacin"/>
    <property type="match status" value="1"/>
</dbReference>
<dbReference type="GO" id="GO:0008270">
    <property type="term" value="F:zinc ion binding"/>
    <property type="evidence" value="ECO:0007669"/>
    <property type="project" value="UniProtKB-UniRule"/>
</dbReference>
<dbReference type="InterPro" id="IPR024079">
    <property type="entry name" value="MetalloPept_cat_dom_sf"/>
</dbReference>
<organism evidence="5 6">
    <name type="scientific">Strongylus vulgaris</name>
    <name type="common">Blood worm</name>
    <dbReference type="NCBI Taxonomy" id="40348"/>
    <lineage>
        <taxon>Eukaryota</taxon>
        <taxon>Metazoa</taxon>
        <taxon>Ecdysozoa</taxon>
        <taxon>Nematoda</taxon>
        <taxon>Chromadorea</taxon>
        <taxon>Rhabditida</taxon>
        <taxon>Rhabditina</taxon>
        <taxon>Rhabditomorpha</taxon>
        <taxon>Strongyloidea</taxon>
        <taxon>Strongylidae</taxon>
        <taxon>Strongylus</taxon>
    </lineage>
</organism>
<feature type="domain" description="Peptidase M12A" evidence="4">
    <location>
        <begin position="19"/>
        <end position="135"/>
    </location>
</feature>
<accession>A0A3P7JA79</accession>
<evidence type="ECO:0000259" key="4">
    <source>
        <dbReference type="PROSITE" id="PS51864"/>
    </source>
</evidence>
<gene>
    <name evidence="5" type="ORF">SVUK_LOCUS12571</name>
</gene>
<evidence type="ECO:0000313" key="5">
    <source>
        <dbReference type="EMBL" id="VDM77573.1"/>
    </source>
</evidence>
<keyword evidence="6" id="KW-1185">Reference proteome</keyword>
<keyword evidence="2 3" id="KW-0645">Protease</keyword>
<evidence type="ECO:0000256" key="1">
    <source>
        <dbReference type="ARBA" id="ARBA00023157"/>
    </source>
</evidence>
<sequence length="135" mass="15740">MLSSVLTPLQRQRYGTNNNPVRGVSKKGNPFNRWKNNVIPYMLSAQYTAEQKKTIRDSLEDLQRISCFRFVERALERDFLAFMPLDGCYSYVGKIGGRQVLSLAVDCIADYIIWHEVMHAIGFEHEHQRPDRDNF</sequence>
<dbReference type="EMBL" id="UYYB01099559">
    <property type="protein sequence ID" value="VDM77573.1"/>
    <property type="molecule type" value="Genomic_DNA"/>
</dbReference>
<dbReference type="AlphaFoldDB" id="A0A3P7JA79"/>
<dbReference type="SUPFAM" id="SSF55486">
    <property type="entry name" value="Metalloproteases ('zincins'), catalytic domain"/>
    <property type="match status" value="1"/>
</dbReference>
<dbReference type="PRINTS" id="PR00480">
    <property type="entry name" value="ASTACIN"/>
</dbReference>
<dbReference type="InterPro" id="IPR001506">
    <property type="entry name" value="Peptidase_M12A"/>
</dbReference>
<dbReference type="InterPro" id="IPR006026">
    <property type="entry name" value="Peptidase_Metallo"/>
</dbReference>
<reference evidence="5 6" key="1">
    <citation type="submission" date="2018-11" db="EMBL/GenBank/DDBJ databases">
        <authorList>
            <consortium name="Pathogen Informatics"/>
        </authorList>
    </citation>
    <scope>NUCLEOTIDE SEQUENCE [LARGE SCALE GENOMIC DNA]</scope>
</reference>
<keyword evidence="1" id="KW-1015">Disulfide bond</keyword>
<dbReference type="EC" id="3.4.24.-" evidence="3"/>
<proteinExistence type="predicted"/>
<dbReference type="PROSITE" id="PS51864">
    <property type="entry name" value="ASTACIN"/>
    <property type="match status" value="1"/>
</dbReference>
<dbReference type="Gene3D" id="3.40.390.10">
    <property type="entry name" value="Collagenase (Catalytic Domain)"/>
    <property type="match status" value="1"/>
</dbReference>
<comment type="caution">
    <text evidence="2">Lacks conserved residue(s) required for the propagation of feature annotation.</text>
</comment>
<keyword evidence="2 3" id="KW-0378">Hydrolase</keyword>
<feature type="binding site" evidence="2">
    <location>
        <position position="119"/>
    </location>
    <ligand>
        <name>Zn(2+)</name>
        <dbReference type="ChEBI" id="CHEBI:29105"/>
        <note>catalytic</note>
    </ligand>
</feature>
<keyword evidence="2 3" id="KW-0479">Metal-binding</keyword>
<feature type="binding site" evidence="2">
    <location>
        <position position="125"/>
    </location>
    <ligand>
        <name>Zn(2+)</name>
        <dbReference type="ChEBI" id="CHEBI:29105"/>
        <note>catalytic</note>
    </ligand>
</feature>
<comment type="cofactor">
    <cofactor evidence="2 3">
        <name>Zn(2+)</name>
        <dbReference type="ChEBI" id="CHEBI:29105"/>
    </cofactor>
    <text evidence="2 3">Binds 1 zinc ion per subunit.</text>
</comment>
<dbReference type="Proteomes" id="UP000270094">
    <property type="component" value="Unassembled WGS sequence"/>
</dbReference>